<dbReference type="KEGG" id="slh:YH65_08140"/>
<keyword evidence="1" id="KW-1133">Transmembrane helix</keyword>
<gene>
    <name evidence="2" type="ORF">YH65_08140</name>
</gene>
<name>A0A7U4M1X8_9BACT</name>
<dbReference type="AlphaFoldDB" id="A0A7U4M1X8"/>
<keyword evidence="3" id="KW-1185">Reference proteome</keyword>
<keyword evidence="1" id="KW-0812">Transmembrane</keyword>
<evidence type="ECO:0000313" key="3">
    <source>
        <dbReference type="Proteomes" id="UP000034444"/>
    </source>
</evidence>
<dbReference type="Proteomes" id="UP000034444">
    <property type="component" value="Chromosome"/>
</dbReference>
<organism evidence="2 3">
    <name type="scientific">Sulfurovum lithotrophicum</name>
    <dbReference type="NCBI Taxonomy" id="206403"/>
    <lineage>
        <taxon>Bacteria</taxon>
        <taxon>Pseudomonadati</taxon>
        <taxon>Campylobacterota</taxon>
        <taxon>Epsilonproteobacteria</taxon>
        <taxon>Campylobacterales</taxon>
        <taxon>Sulfurovaceae</taxon>
        <taxon>Sulfurovum</taxon>
    </lineage>
</organism>
<dbReference type="RefSeq" id="WP_046551437.1">
    <property type="nucleotide sequence ID" value="NZ_CP011308.1"/>
</dbReference>
<feature type="transmembrane region" description="Helical" evidence="1">
    <location>
        <begin position="12"/>
        <end position="35"/>
    </location>
</feature>
<dbReference type="OrthoDB" id="5373076at2"/>
<evidence type="ECO:0000256" key="1">
    <source>
        <dbReference type="SAM" id="Phobius"/>
    </source>
</evidence>
<protein>
    <submittedName>
        <fullName evidence="2">Uncharacterized protein</fullName>
    </submittedName>
</protein>
<proteinExistence type="predicted"/>
<feature type="transmembrane region" description="Helical" evidence="1">
    <location>
        <begin position="80"/>
        <end position="99"/>
    </location>
</feature>
<keyword evidence="1" id="KW-0472">Membrane</keyword>
<accession>A0A7U4M1X8</accession>
<dbReference type="EMBL" id="CP011308">
    <property type="protein sequence ID" value="AKF25360.1"/>
    <property type="molecule type" value="Genomic_DNA"/>
</dbReference>
<sequence length="100" mass="11460">MIYRSGKIQFLFWTAFFSVLIYLWLAAVGLQTFVLPDEPPMEFPTHVATLMFILFGLLIITTLAGVVVSMMISNRFYIQFFSGMTIFIFASMIFAKSFFG</sequence>
<feature type="transmembrane region" description="Helical" evidence="1">
    <location>
        <begin position="47"/>
        <end position="68"/>
    </location>
</feature>
<reference evidence="2 3" key="1">
    <citation type="submission" date="2015-04" db="EMBL/GenBank/DDBJ databases">
        <title>Complete genome sequence of Sulfurovum lithotrophicum ATCC BAA-797T.</title>
        <authorList>
            <person name="Ahn J."/>
            <person name="Park G."/>
            <person name="Jeon W."/>
            <person name="Jang Y."/>
            <person name="Jang M."/>
            <person name="Lee H."/>
            <person name="Lee H."/>
        </authorList>
    </citation>
    <scope>NUCLEOTIDE SEQUENCE [LARGE SCALE GENOMIC DNA]</scope>
    <source>
        <strain evidence="3">ATCC BAA-797 / 42BKT</strain>
    </source>
</reference>
<reference evidence="3" key="2">
    <citation type="journal article" date="2017" name="Stand. Genomic Sci.">
        <title>Complete genome sequence of the sulfur-oxidizing chemolithoautotrophic Sulfurovum lithotrophicum 42BKTT.</title>
        <authorList>
            <person name="Jeon W."/>
            <person name="Priscilla L."/>
            <person name="Park G."/>
            <person name="Lee H."/>
            <person name="Lee N."/>
            <person name="Lee D."/>
            <person name="Kwon H."/>
            <person name="Ahn I."/>
            <person name="Lee C."/>
            <person name="Lee H."/>
            <person name="Ahn J."/>
        </authorList>
    </citation>
    <scope>NUCLEOTIDE SEQUENCE [LARGE SCALE GENOMIC DNA]</scope>
    <source>
        <strain evidence="3">ATCC BAA-797 / 42BKT</strain>
    </source>
</reference>
<evidence type="ECO:0000313" key="2">
    <source>
        <dbReference type="EMBL" id="AKF25360.1"/>
    </source>
</evidence>